<dbReference type="AlphaFoldDB" id="A0AAD4IV72"/>
<evidence type="ECO:0000256" key="1">
    <source>
        <dbReference type="SAM" id="Phobius"/>
    </source>
</evidence>
<evidence type="ECO:0000313" key="2">
    <source>
        <dbReference type="EMBL" id="KAH6822104.1"/>
    </source>
</evidence>
<feature type="transmembrane region" description="Helical" evidence="1">
    <location>
        <begin position="114"/>
        <end position="133"/>
    </location>
</feature>
<dbReference type="Proteomes" id="UP001190926">
    <property type="component" value="Unassembled WGS sequence"/>
</dbReference>
<evidence type="ECO:0000313" key="3">
    <source>
        <dbReference type="Proteomes" id="UP001190926"/>
    </source>
</evidence>
<protein>
    <submittedName>
        <fullName evidence="2">Uncharacterized protein</fullName>
    </submittedName>
</protein>
<organism evidence="2 3">
    <name type="scientific">Perilla frutescens var. hirtella</name>
    <name type="common">Perilla citriodora</name>
    <name type="synonym">Perilla setoyensis</name>
    <dbReference type="NCBI Taxonomy" id="608512"/>
    <lineage>
        <taxon>Eukaryota</taxon>
        <taxon>Viridiplantae</taxon>
        <taxon>Streptophyta</taxon>
        <taxon>Embryophyta</taxon>
        <taxon>Tracheophyta</taxon>
        <taxon>Spermatophyta</taxon>
        <taxon>Magnoliopsida</taxon>
        <taxon>eudicotyledons</taxon>
        <taxon>Gunneridae</taxon>
        <taxon>Pentapetalae</taxon>
        <taxon>asterids</taxon>
        <taxon>lamiids</taxon>
        <taxon>Lamiales</taxon>
        <taxon>Lamiaceae</taxon>
        <taxon>Nepetoideae</taxon>
        <taxon>Elsholtzieae</taxon>
        <taxon>Perilla</taxon>
    </lineage>
</organism>
<proteinExistence type="predicted"/>
<feature type="transmembrane region" description="Helical" evidence="1">
    <location>
        <begin position="139"/>
        <end position="158"/>
    </location>
</feature>
<feature type="transmembrane region" description="Helical" evidence="1">
    <location>
        <begin position="80"/>
        <end position="102"/>
    </location>
</feature>
<keyword evidence="1" id="KW-0472">Membrane</keyword>
<comment type="caution">
    <text evidence="2">The sequence shown here is derived from an EMBL/GenBank/DDBJ whole genome shotgun (WGS) entry which is preliminary data.</text>
</comment>
<dbReference type="EMBL" id="SDAM02001616">
    <property type="protein sequence ID" value="KAH6822104.1"/>
    <property type="molecule type" value="Genomic_DNA"/>
</dbReference>
<sequence>MDLGGITGLVLPGTGAGFLSFKAPVSAGGGHPGFSAWLREWGNSRPVTVFWAVLGCICSFLCPVFLFLEEGQAVGDIGPVRLFLMLLSCICTAGVYRVGLVLRHDRIMRESPPPSAHVVGTILYTIIYFAIGVNLVDGGTWPTVVGLQLVVVVLFGFLEMAKPVYDFNMFQYFSGLPIIAGLRRHGWEFVYLGWPMLTVALTIFFITWNGFFLRLRGPILGGARPRGRPHRD</sequence>
<name>A0AAD4IV72_PERFH</name>
<accession>A0AAD4IV72</accession>
<gene>
    <name evidence="2" type="ORF">C2S53_017715</name>
</gene>
<keyword evidence="3" id="KW-1185">Reference proteome</keyword>
<keyword evidence="1" id="KW-1133">Transmembrane helix</keyword>
<feature type="transmembrane region" description="Helical" evidence="1">
    <location>
        <begin position="49"/>
        <end position="68"/>
    </location>
</feature>
<keyword evidence="1" id="KW-0812">Transmembrane</keyword>
<feature type="transmembrane region" description="Helical" evidence="1">
    <location>
        <begin position="189"/>
        <end position="211"/>
    </location>
</feature>
<reference evidence="2 3" key="1">
    <citation type="journal article" date="2021" name="Nat. Commun.">
        <title>Incipient diploidization of the medicinal plant Perilla within 10,000 years.</title>
        <authorList>
            <person name="Zhang Y."/>
            <person name="Shen Q."/>
            <person name="Leng L."/>
            <person name="Zhang D."/>
            <person name="Chen S."/>
            <person name="Shi Y."/>
            <person name="Ning Z."/>
            <person name="Chen S."/>
        </authorList>
    </citation>
    <scope>NUCLEOTIDE SEQUENCE [LARGE SCALE GENOMIC DNA]</scope>
    <source>
        <strain evidence="3">cv. PC099</strain>
    </source>
</reference>